<dbReference type="GO" id="GO:0005975">
    <property type="term" value="P:carbohydrate metabolic process"/>
    <property type="evidence" value="ECO:0007669"/>
    <property type="project" value="InterPro"/>
</dbReference>
<dbReference type="InterPro" id="IPR051795">
    <property type="entry name" value="Glycosyl_Hydrlase_43"/>
</dbReference>
<evidence type="ECO:0000256" key="7">
    <source>
        <dbReference type="RuleBase" id="RU361187"/>
    </source>
</evidence>
<evidence type="ECO:0000256" key="4">
    <source>
        <dbReference type="ARBA" id="ARBA00023295"/>
    </source>
</evidence>
<dbReference type="InterPro" id="IPR013320">
    <property type="entry name" value="ConA-like_dom_sf"/>
</dbReference>
<feature type="active site" description="Proton acceptor" evidence="5">
    <location>
        <position position="18"/>
    </location>
</feature>
<dbReference type="Proteomes" id="UP001149165">
    <property type="component" value="Unassembled WGS sequence"/>
</dbReference>
<evidence type="ECO:0000313" key="10">
    <source>
        <dbReference type="Proteomes" id="UP001149165"/>
    </source>
</evidence>
<protein>
    <recommendedName>
        <fullName evidence="8">Beta-xylosidase C-terminal Concanavalin A-like domain-containing protein</fullName>
    </recommendedName>
</protein>
<dbReference type="Gene3D" id="2.60.120.200">
    <property type="match status" value="1"/>
</dbReference>
<keyword evidence="2" id="KW-0732">Signal</keyword>
<dbReference type="CDD" id="cd18617">
    <property type="entry name" value="GH43_XynB-like"/>
    <property type="match status" value="1"/>
</dbReference>
<sequence length="552" mass="62504">MSSSGAFNNPIIPGFNPDPSICRVDDDYFLVTSTFEYYPGIPIYHSKDLVQWRLIGHAITKHSQINMRTTEPSGGLWAPTIRYHSGQFYVSVGCTHRFRPKDWDIVIPRGFYVSTSNIWESSSWSDPVFFDVPGIDQDLFFDDDGKVYFSAVNMIVDPRIKKHGIGLATFTTEVDIATGRSLGSAKWNRLSDFGLGIAEGPHIFKKDGYYYLSTAEGGTDEGHQQWICRSTTGPFGPWEVGPKDQVNPVIFNDNDPSIRNTGHLDFIETPNGKWFAVFLGVRPQGENSEWPSQLGRETFMSPVEWIDGWPIVNARKPISLQMQAEGTRLLSQPQTWRDNFDQPNLQLGWYRLRTPLKNDYSLSERPGYLALYGNAYRIDSSECPSMLLQKQVGFSGDWKTRLEFKPTEAGHEAGAAIWWSQFSHASIGFRKPFDENTSGFEMIARCYDEIEDQFKETKHQLSQGLNTIEIVIRAHPTRYELFFSIVDNESSGSAPIKLGEISTKTLTHRRSGKESPNTGAHFAIYAQGAYDKPCLDPAHFSFAEWKVNTMQS</sequence>
<feature type="site" description="Important for catalytic activity, responsible for pKa modulation of the active site Glu and correct orientation of both the proton donor and substrate" evidence="6">
    <location>
        <position position="136"/>
    </location>
</feature>
<gene>
    <name evidence="9" type="ORF">N7456_004645</name>
</gene>
<feature type="domain" description="Beta-xylosidase C-terminal Concanavalin A-like" evidence="8">
    <location>
        <begin position="337"/>
        <end position="545"/>
    </location>
</feature>
<dbReference type="InterPro" id="IPR041542">
    <property type="entry name" value="GH43_C2"/>
</dbReference>
<evidence type="ECO:0000256" key="3">
    <source>
        <dbReference type="ARBA" id="ARBA00022801"/>
    </source>
</evidence>
<comment type="similarity">
    <text evidence="1 7">Belongs to the glycosyl hydrolase 43 family.</text>
</comment>
<keyword evidence="10" id="KW-1185">Reference proteome</keyword>
<dbReference type="SUPFAM" id="SSF75005">
    <property type="entry name" value="Arabinanase/levansucrase/invertase"/>
    <property type="match status" value="1"/>
</dbReference>
<reference evidence="9" key="2">
    <citation type="journal article" date="2023" name="IMA Fungus">
        <title>Comparative genomic study of the Penicillium genus elucidates a diverse pangenome and 15 lateral gene transfer events.</title>
        <authorList>
            <person name="Petersen C."/>
            <person name="Sorensen T."/>
            <person name="Nielsen M.R."/>
            <person name="Sondergaard T.E."/>
            <person name="Sorensen J.L."/>
            <person name="Fitzpatrick D.A."/>
            <person name="Frisvad J.C."/>
            <person name="Nielsen K.L."/>
        </authorList>
    </citation>
    <scope>NUCLEOTIDE SEQUENCE</scope>
    <source>
        <strain evidence="9">IBT 30069</strain>
    </source>
</reference>
<dbReference type="OrthoDB" id="2139957at2759"/>
<feature type="active site" description="Proton donor" evidence="5">
    <location>
        <position position="199"/>
    </location>
</feature>
<evidence type="ECO:0000256" key="5">
    <source>
        <dbReference type="PIRSR" id="PIRSR606710-1"/>
    </source>
</evidence>
<evidence type="ECO:0000256" key="6">
    <source>
        <dbReference type="PIRSR" id="PIRSR606710-2"/>
    </source>
</evidence>
<keyword evidence="4 7" id="KW-0326">Glycosidase</keyword>
<dbReference type="Pfam" id="PF17851">
    <property type="entry name" value="GH43_C2"/>
    <property type="match status" value="1"/>
</dbReference>
<dbReference type="PANTHER" id="PTHR42812">
    <property type="entry name" value="BETA-XYLOSIDASE"/>
    <property type="match status" value="1"/>
</dbReference>
<evidence type="ECO:0000256" key="2">
    <source>
        <dbReference type="ARBA" id="ARBA00022729"/>
    </source>
</evidence>
<dbReference type="SUPFAM" id="SSF49899">
    <property type="entry name" value="Concanavalin A-like lectins/glucanases"/>
    <property type="match status" value="1"/>
</dbReference>
<dbReference type="InterPro" id="IPR023296">
    <property type="entry name" value="Glyco_hydro_beta-prop_sf"/>
</dbReference>
<dbReference type="EMBL" id="JAPQKH010000003">
    <property type="protein sequence ID" value="KAJ5107970.1"/>
    <property type="molecule type" value="Genomic_DNA"/>
</dbReference>
<dbReference type="Gene3D" id="2.115.10.20">
    <property type="entry name" value="Glycosyl hydrolase domain, family 43"/>
    <property type="match status" value="1"/>
</dbReference>
<evidence type="ECO:0000259" key="8">
    <source>
        <dbReference type="Pfam" id="PF17851"/>
    </source>
</evidence>
<dbReference type="AlphaFoldDB" id="A0A9W9KIS4"/>
<dbReference type="GO" id="GO:0004553">
    <property type="term" value="F:hydrolase activity, hydrolyzing O-glycosyl compounds"/>
    <property type="evidence" value="ECO:0007669"/>
    <property type="project" value="InterPro"/>
</dbReference>
<proteinExistence type="inferred from homology"/>
<dbReference type="PANTHER" id="PTHR42812:SF16">
    <property type="entry name" value="HYDROLASE, PUTATIVE (AFU_ORTHOLOGUE AFUA_7G06110)-RELATED"/>
    <property type="match status" value="1"/>
</dbReference>
<dbReference type="InterPro" id="IPR006710">
    <property type="entry name" value="Glyco_hydro_43"/>
</dbReference>
<accession>A0A9W9KIS4</accession>
<comment type="caution">
    <text evidence="9">The sequence shown here is derived from an EMBL/GenBank/DDBJ whole genome shotgun (WGS) entry which is preliminary data.</text>
</comment>
<organism evidence="9 10">
    <name type="scientific">Penicillium angulare</name>
    <dbReference type="NCBI Taxonomy" id="116970"/>
    <lineage>
        <taxon>Eukaryota</taxon>
        <taxon>Fungi</taxon>
        <taxon>Dikarya</taxon>
        <taxon>Ascomycota</taxon>
        <taxon>Pezizomycotina</taxon>
        <taxon>Eurotiomycetes</taxon>
        <taxon>Eurotiomycetidae</taxon>
        <taxon>Eurotiales</taxon>
        <taxon>Aspergillaceae</taxon>
        <taxon>Penicillium</taxon>
    </lineage>
</organism>
<name>A0A9W9KIS4_9EURO</name>
<evidence type="ECO:0000256" key="1">
    <source>
        <dbReference type="ARBA" id="ARBA00009865"/>
    </source>
</evidence>
<reference evidence="9" key="1">
    <citation type="submission" date="2022-11" db="EMBL/GenBank/DDBJ databases">
        <authorList>
            <person name="Petersen C."/>
        </authorList>
    </citation>
    <scope>NUCLEOTIDE SEQUENCE</scope>
    <source>
        <strain evidence="9">IBT 30069</strain>
    </source>
</reference>
<evidence type="ECO:0000313" key="9">
    <source>
        <dbReference type="EMBL" id="KAJ5107970.1"/>
    </source>
</evidence>
<dbReference type="Pfam" id="PF04616">
    <property type="entry name" value="Glyco_hydro_43"/>
    <property type="match status" value="1"/>
</dbReference>
<keyword evidence="3 7" id="KW-0378">Hydrolase</keyword>